<evidence type="ECO:0000256" key="1">
    <source>
        <dbReference type="SAM" id="Phobius"/>
    </source>
</evidence>
<dbReference type="GeneID" id="35445271"/>
<dbReference type="RefSeq" id="XP_023465584.1">
    <property type="nucleotide sequence ID" value="XM_023614282.1"/>
</dbReference>
<keyword evidence="1" id="KW-1133">Transmembrane helix</keyword>
<keyword evidence="3" id="KW-1185">Reference proteome</keyword>
<proteinExistence type="predicted"/>
<name>A0A2G4SU08_RHIZD</name>
<evidence type="ECO:0000313" key="2">
    <source>
        <dbReference type="EMBL" id="PHZ11876.1"/>
    </source>
</evidence>
<dbReference type="Proteomes" id="UP000242254">
    <property type="component" value="Unassembled WGS sequence"/>
</dbReference>
<organism evidence="2 3">
    <name type="scientific">Rhizopus microsporus ATCC 52813</name>
    <dbReference type="NCBI Taxonomy" id="1340429"/>
    <lineage>
        <taxon>Eukaryota</taxon>
        <taxon>Fungi</taxon>
        <taxon>Fungi incertae sedis</taxon>
        <taxon>Mucoromycota</taxon>
        <taxon>Mucoromycotina</taxon>
        <taxon>Mucoromycetes</taxon>
        <taxon>Mucorales</taxon>
        <taxon>Mucorineae</taxon>
        <taxon>Rhizopodaceae</taxon>
        <taxon>Rhizopus</taxon>
    </lineage>
</organism>
<evidence type="ECO:0000313" key="3">
    <source>
        <dbReference type="Proteomes" id="UP000242254"/>
    </source>
</evidence>
<protein>
    <submittedName>
        <fullName evidence="2">Uncharacterized protein</fullName>
    </submittedName>
</protein>
<feature type="transmembrane region" description="Helical" evidence="1">
    <location>
        <begin position="41"/>
        <end position="61"/>
    </location>
</feature>
<keyword evidence="1" id="KW-0472">Membrane</keyword>
<keyword evidence="1" id="KW-0812">Transmembrane</keyword>
<dbReference type="EMBL" id="KZ303851">
    <property type="protein sequence ID" value="PHZ11876.1"/>
    <property type="molecule type" value="Genomic_DNA"/>
</dbReference>
<gene>
    <name evidence="2" type="ORF">RHIMIDRAFT_297699</name>
</gene>
<accession>A0A2G4SU08</accession>
<feature type="transmembrane region" description="Helical" evidence="1">
    <location>
        <begin position="70"/>
        <end position="89"/>
    </location>
</feature>
<reference evidence="2 3" key="1">
    <citation type="journal article" date="2016" name="Proc. Natl. Acad. Sci. U.S.A.">
        <title>Lipid metabolic changes in an early divergent fungus govern the establishment of a mutualistic symbiosis with endobacteria.</title>
        <authorList>
            <person name="Lastovetsky O.A."/>
            <person name="Gaspar M.L."/>
            <person name="Mondo S.J."/>
            <person name="LaButti K.M."/>
            <person name="Sandor L."/>
            <person name="Grigoriev I.V."/>
            <person name="Henry S.A."/>
            <person name="Pawlowska T.E."/>
        </authorList>
    </citation>
    <scope>NUCLEOTIDE SEQUENCE [LARGE SCALE GENOMIC DNA]</scope>
    <source>
        <strain evidence="2 3">ATCC 52813</strain>
    </source>
</reference>
<sequence length="168" mass="19410">MNKSKTKFPKPKDTVKKTFVNKTSLANTCKYPKFVTLIQEIVGHITQLVYAGFIFANYYCLKLLKNGEKLLIVTQSLLYNIFFIFAGQGKHASDSIKKSFKIFCESTFLTQSGSKRRVHFVLKYESCGTVWDRDVNSALKYMVSLFTNQNTTMKVLLPFFKRLSKDQR</sequence>
<dbReference type="AlphaFoldDB" id="A0A2G4SU08"/>